<evidence type="ECO:0000313" key="1">
    <source>
        <dbReference type="EMBL" id="GGD79959.1"/>
    </source>
</evidence>
<sequence length="155" mass="16560">MQHSSGQRDGATSKRIEKDVAVKTRAVAAALVVTMACTACSSSDEEQTDARIALSFARSASMWLDGWMNDGVPRAYVKRSLESTGEALGKRIDKLPGSISSSVSAPMKDIAHDLDTASHAVDAGDKARVELVLSRLRKSTAALDAWKQTHRESGS</sequence>
<proteinExistence type="predicted"/>
<evidence type="ECO:0000313" key="2">
    <source>
        <dbReference type="Proteomes" id="UP000597138"/>
    </source>
</evidence>
<accession>A0ABQ1RU99</accession>
<name>A0ABQ1RU99_9BURK</name>
<evidence type="ECO:0008006" key="3">
    <source>
        <dbReference type="Google" id="ProtNLM"/>
    </source>
</evidence>
<dbReference type="Proteomes" id="UP000597138">
    <property type="component" value="Unassembled WGS sequence"/>
</dbReference>
<keyword evidence="2" id="KW-1185">Reference proteome</keyword>
<organism evidence="1 2">
    <name type="scientific">Caballeronia grimmiae</name>
    <dbReference type="NCBI Taxonomy" id="1071679"/>
    <lineage>
        <taxon>Bacteria</taxon>
        <taxon>Pseudomonadati</taxon>
        <taxon>Pseudomonadota</taxon>
        <taxon>Betaproteobacteria</taxon>
        <taxon>Burkholderiales</taxon>
        <taxon>Burkholderiaceae</taxon>
        <taxon>Caballeronia</taxon>
    </lineage>
</organism>
<comment type="caution">
    <text evidence="1">The sequence shown here is derived from an EMBL/GenBank/DDBJ whole genome shotgun (WGS) entry which is preliminary data.</text>
</comment>
<gene>
    <name evidence="1" type="ORF">GCM10010985_38090</name>
</gene>
<reference evidence="2" key="1">
    <citation type="journal article" date="2019" name="Int. J. Syst. Evol. Microbiol.">
        <title>The Global Catalogue of Microorganisms (GCM) 10K type strain sequencing project: providing services to taxonomists for standard genome sequencing and annotation.</title>
        <authorList>
            <consortium name="The Broad Institute Genomics Platform"/>
            <consortium name="The Broad Institute Genome Sequencing Center for Infectious Disease"/>
            <person name="Wu L."/>
            <person name="Ma J."/>
        </authorList>
    </citation>
    <scope>NUCLEOTIDE SEQUENCE [LARGE SCALE GENOMIC DNA]</scope>
    <source>
        <strain evidence="2">CGMCC 1.11013</strain>
    </source>
</reference>
<protein>
    <recommendedName>
        <fullName evidence="3">Lipoprotein</fullName>
    </recommendedName>
</protein>
<dbReference type="EMBL" id="BMEG01000006">
    <property type="protein sequence ID" value="GGD79959.1"/>
    <property type="molecule type" value="Genomic_DNA"/>
</dbReference>